<comment type="caution">
    <text evidence="2">The sequence shown here is derived from an EMBL/GenBank/DDBJ whole genome shotgun (WGS) entry which is preliminary data.</text>
</comment>
<evidence type="ECO:0000313" key="2">
    <source>
        <dbReference type="EMBL" id="TEU27872.1"/>
    </source>
</evidence>
<proteinExistence type="predicted"/>
<dbReference type="AlphaFoldDB" id="A0A4Y7XCP0"/>
<sequence>MIGINAYAAEDNATDANSQVTAAPSAVEGTTDPVAAESRAQVEAPLTNDNNPNTDSAVVTTIAERADSAADDTAGADNVVGTDNAATVPAASTPAADTAPVTDTTTNTASETPSMVPGSSAADVLQQTAEDVSARSNLEEVFTRAEQQYSLSKRGSYSATYDINYTYYRDSRLDLALSDSSSTLTRLRVEEDAQHTLINTFTFQYGLRDNLTLTASLPLVAKSDNLKDETTTGLGDISLGARWEPFPLQTGRLPLILFGSLSTKTGDSPYEIDATRGLSTGKGYYSIGGGASTRKFIDPVVLFASGSVSYGFKESGLNQARGTRILDEFEPGISGGVAFGFAYSFNYDVSLTMSYQQSFSTNSEFIFNTNGVRETSTPADQTSASMSFSLGVRVSPKTIVNGSVGFGLTEDAPDVSLGLSFPLDFLGFGRETR</sequence>
<dbReference type="Pfam" id="PF13557">
    <property type="entry name" value="Phenol_MetA_deg"/>
    <property type="match status" value="1"/>
</dbReference>
<evidence type="ECO:0008006" key="4">
    <source>
        <dbReference type="Google" id="ProtNLM"/>
    </source>
</evidence>
<feature type="compositionally biased region" description="Low complexity" evidence="1">
    <location>
        <begin position="90"/>
        <end position="110"/>
    </location>
</feature>
<reference evidence="2 3" key="1">
    <citation type="submission" date="2019-03" db="EMBL/GenBank/DDBJ databases">
        <title>Alkanindiges illinoisensis: a potential pathogenic isolated from ascites of a gastric cancer patient with abdominal metastasis.</title>
        <authorList>
            <person name="Hu X."/>
            <person name="Yang B."/>
            <person name="Yan X."/>
            <person name="Lin L."/>
            <person name="Zhao H."/>
            <person name="Zhou F."/>
            <person name="Su B."/>
            <person name="Chen J."/>
            <person name="Rui Y."/>
            <person name="Wang Q."/>
            <person name="Zheng L."/>
        </authorList>
    </citation>
    <scope>NUCLEOTIDE SEQUENCE [LARGE SCALE GENOMIC DNA]</scope>
    <source>
        <strain evidence="2 3">NFYY 23406</strain>
    </source>
</reference>
<keyword evidence="3" id="KW-1185">Reference proteome</keyword>
<dbReference type="InterPro" id="IPR025737">
    <property type="entry name" value="FApF"/>
</dbReference>
<evidence type="ECO:0000256" key="1">
    <source>
        <dbReference type="SAM" id="MobiDB-lite"/>
    </source>
</evidence>
<gene>
    <name evidence="2" type="ORF">E2B99_06465</name>
</gene>
<dbReference type="Proteomes" id="UP000297834">
    <property type="component" value="Unassembled WGS sequence"/>
</dbReference>
<organism evidence="2 3">
    <name type="scientific">Alkanindiges illinoisensis</name>
    <dbReference type="NCBI Taxonomy" id="197183"/>
    <lineage>
        <taxon>Bacteria</taxon>
        <taxon>Pseudomonadati</taxon>
        <taxon>Pseudomonadota</taxon>
        <taxon>Gammaproteobacteria</taxon>
        <taxon>Moraxellales</taxon>
        <taxon>Moraxellaceae</taxon>
        <taxon>Alkanindiges</taxon>
    </lineage>
</organism>
<dbReference type="OrthoDB" id="5297564at2"/>
<dbReference type="STRING" id="1120977.GCA_000619845_02714"/>
<accession>A0A4Y7XCP0</accession>
<name>A0A4Y7XCP0_9GAMM</name>
<dbReference type="EMBL" id="SNTY01000020">
    <property type="protein sequence ID" value="TEU27872.1"/>
    <property type="molecule type" value="Genomic_DNA"/>
</dbReference>
<feature type="region of interest" description="Disordered" evidence="1">
    <location>
        <begin position="90"/>
        <end position="119"/>
    </location>
</feature>
<protein>
    <recommendedName>
        <fullName evidence="4">Transporter</fullName>
    </recommendedName>
</protein>
<evidence type="ECO:0000313" key="3">
    <source>
        <dbReference type="Proteomes" id="UP000297834"/>
    </source>
</evidence>
<feature type="region of interest" description="Disordered" evidence="1">
    <location>
        <begin position="13"/>
        <end position="34"/>
    </location>
</feature>